<dbReference type="HOGENOM" id="CLU_1930789_0_0_1"/>
<evidence type="ECO:0000313" key="2">
    <source>
        <dbReference type="EnsemblPlants" id="OGLUM01G17100.1"/>
    </source>
</evidence>
<feature type="region of interest" description="Disordered" evidence="1">
    <location>
        <begin position="1"/>
        <end position="28"/>
    </location>
</feature>
<evidence type="ECO:0000313" key="3">
    <source>
        <dbReference type="Proteomes" id="UP000026961"/>
    </source>
</evidence>
<evidence type="ECO:0000256" key="1">
    <source>
        <dbReference type="SAM" id="MobiDB-lite"/>
    </source>
</evidence>
<protein>
    <submittedName>
        <fullName evidence="2">Uncharacterized protein</fullName>
    </submittedName>
</protein>
<dbReference type="Proteomes" id="UP000026961">
    <property type="component" value="Chromosome 1"/>
</dbReference>
<reference evidence="2" key="2">
    <citation type="submission" date="2015-04" db="UniProtKB">
        <authorList>
            <consortium name="EnsemblPlants"/>
        </authorList>
    </citation>
    <scope>IDENTIFICATION</scope>
</reference>
<proteinExistence type="predicted"/>
<dbReference type="Gramene" id="OGLUM01G17100.1">
    <property type="protein sequence ID" value="OGLUM01G17100.1"/>
    <property type="gene ID" value="OGLUM01G17100"/>
</dbReference>
<name>A0A0D9Y898_9ORYZ</name>
<sequence length="131" mass="14440">MTDHGNGEGSDEREMAAAEEEEARKRDCTQEWEEAVEAVVYDSCTWPPPVVAVRGPSNSGKSAFSRLLLNTLVGRSNQQVKYLMSIGIHIRITIIPAVYHDFTPPQQLLPISTVIFAALPSPREESACATR</sequence>
<accession>A0A0D9Y898</accession>
<organism evidence="2">
    <name type="scientific">Oryza glumipatula</name>
    <dbReference type="NCBI Taxonomy" id="40148"/>
    <lineage>
        <taxon>Eukaryota</taxon>
        <taxon>Viridiplantae</taxon>
        <taxon>Streptophyta</taxon>
        <taxon>Embryophyta</taxon>
        <taxon>Tracheophyta</taxon>
        <taxon>Spermatophyta</taxon>
        <taxon>Magnoliopsida</taxon>
        <taxon>Liliopsida</taxon>
        <taxon>Poales</taxon>
        <taxon>Poaceae</taxon>
        <taxon>BOP clade</taxon>
        <taxon>Oryzoideae</taxon>
        <taxon>Oryzeae</taxon>
        <taxon>Oryzinae</taxon>
        <taxon>Oryza</taxon>
    </lineage>
</organism>
<dbReference type="STRING" id="40148.A0A0D9Y898"/>
<dbReference type="InterPro" id="IPR027417">
    <property type="entry name" value="P-loop_NTPase"/>
</dbReference>
<reference evidence="2" key="3">
    <citation type="submission" date="2018-05" db="EMBL/GenBank/DDBJ databases">
        <title>OgluRS3 (Oryza glumaepatula Reference Sequence Version 3).</title>
        <authorList>
            <person name="Zhang J."/>
            <person name="Kudrna D."/>
            <person name="Lee S."/>
            <person name="Talag J."/>
            <person name="Welchert J."/>
            <person name="Wing R.A."/>
        </authorList>
    </citation>
    <scope>NUCLEOTIDE SEQUENCE [LARGE SCALE GENOMIC DNA]</scope>
</reference>
<reference evidence="2" key="1">
    <citation type="submission" date="2013-08" db="EMBL/GenBank/DDBJ databases">
        <title>Oryza genome evolution.</title>
        <authorList>
            <person name="Wing R.A."/>
            <person name="Panaud O."/>
            <person name="Oliveira A.C."/>
        </authorList>
    </citation>
    <scope>NUCLEOTIDE SEQUENCE</scope>
</reference>
<dbReference type="AlphaFoldDB" id="A0A0D9Y898"/>
<dbReference type="Gene3D" id="3.40.50.300">
    <property type="entry name" value="P-loop containing nucleotide triphosphate hydrolases"/>
    <property type="match status" value="1"/>
</dbReference>
<dbReference type="EnsemblPlants" id="OGLUM01G17100.1">
    <property type="protein sequence ID" value="OGLUM01G17100.1"/>
    <property type="gene ID" value="OGLUM01G17100"/>
</dbReference>
<keyword evidence="3" id="KW-1185">Reference proteome</keyword>